<accession>A0A0F9RE48</accession>
<reference evidence="1" key="1">
    <citation type="journal article" date="2015" name="Nature">
        <title>Complex archaea that bridge the gap between prokaryotes and eukaryotes.</title>
        <authorList>
            <person name="Spang A."/>
            <person name="Saw J.H."/>
            <person name="Jorgensen S.L."/>
            <person name="Zaremba-Niedzwiedzka K."/>
            <person name="Martijn J."/>
            <person name="Lind A.E."/>
            <person name="van Eijk R."/>
            <person name="Schleper C."/>
            <person name="Guy L."/>
            <person name="Ettema T.J."/>
        </authorList>
    </citation>
    <scope>NUCLEOTIDE SEQUENCE</scope>
</reference>
<proteinExistence type="predicted"/>
<dbReference type="AlphaFoldDB" id="A0A0F9RE48"/>
<protein>
    <submittedName>
        <fullName evidence="1">Uncharacterized protein</fullName>
    </submittedName>
</protein>
<name>A0A0F9RE48_9ZZZZ</name>
<evidence type="ECO:0000313" key="1">
    <source>
        <dbReference type="EMBL" id="KKN15553.1"/>
    </source>
</evidence>
<comment type="caution">
    <text evidence="1">The sequence shown here is derived from an EMBL/GenBank/DDBJ whole genome shotgun (WGS) entry which is preliminary data.</text>
</comment>
<sequence length="75" mass="8299">MDPIKAHFYTIKAHVADIRGNRMGDRSEKITVCASYEAASIISSITFEAPIEDAPKFYVGQEISVIVSWETPPQA</sequence>
<gene>
    <name evidence="1" type="ORF">LCGC14_0984980</name>
</gene>
<dbReference type="EMBL" id="LAZR01003701">
    <property type="protein sequence ID" value="KKN15553.1"/>
    <property type="molecule type" value="Genomic_DNA"/>
</dbReference>
<organism evidence="1">
    <name type="scientific">marine sediment metagenome</name>
    <dbReference type="NCBI Taxonomy" id="412755"/>
    <lineage>
        <taxon>unclassified sequences</taxon>
        <taxon>metagenomes</taxon>
        <taxon>ecological metagenomes</taxon>
    </lineage>
</organism>